<reference evidence="1 2" key="1">
    <citation type="submission" date="2016-10" db="EMBL/GenBank/DDBJ databases">
        <authorList>
            <person name="de Groot N.N."/>
        </authorList>
    </citation>
    <scope>NUCLEOTIDE SEQUENCE [LARGE SCALE GENOMIC DNA]</scope>
    <source>
        <strain evidence="1 2">DSM 21632</strain>
    </source>
</reference>
<dbReference type="Proteomes" id="UP000199163">
    <property type="component" value="Unassembled WGS sequence"/>
</dbReference>
<dbReference type="RefSeq" id="WP_245705174.1">
    <property type="nucleotide sequence ID" value="NZ_FNDK01000003.1"/>
</dbReference>
<proteinExistence type="predicted"/>
<dbReference type="AlphaFoldDB" id="A0A1G8AV27"/>
<gene>
    <name evidence="1" type="ORF">SAMN05192534_10311</name>
</gene>
<evidence type="ECO:0000313" key="2">
    <source>
        <dbReference type="Proteomes" id="UP000199163"/>
    </source>
</evidence>
<evidence type="ECO:0000313" key="1">
    <source>
        <dbReference type="EMBL" id="SDH24220.1"/>
    </source>
</evidence>
<sequence length="73" mass="8753">MNQRLTTNVPEDVMELLRELEPSISYSLRETKKQDREDLKQEMIVKMLEKREQIGYSDAPGFWEFIKRKTDSC</sequence>
<name>A0A1G8AV27_9BACI</name>
<dbReference type="STRING" id="568899.SAMN05192534_10311"/>
<organism evidence="1 2">
    <name type="scientific">Alteribacillus persepolensis</name>
    <dbReference type="NCBI Taxonomy" id="568899"/>
    <lineage>
        <taxon>Bacteria</taxon>
        <taxon>Bacillati</taxon>
        <taxon>Bacillota</taxon>
        <taxon>Bacilli</taxon>
        <taxon>Bacillales</taxon>
        <taxon>Bacillaceae</taxon>
        <taxon>Alteribacillus</taxon>
    </lineage>
</organism>
<evidence type="ECO:0008006" key="3">
    <source>
        <dbReference type="Google" id="ProtNLM"/>
    </source>
</evidence>
<accession>A0A1G8AV27</accession>
<protein>
    <recommendedName>
        <fullName evidence="3">Helix-turn-helix domain-containing protein</fullName>
    </recommendedName>
</protein>
<keyword evidence="2" id="KW-1185">Reference proteome</keyword>
<dbReference type="EMBL" id="FNDK01000003">
    <property type="protein sequence ID" value="SDH24220.1"/>
    <property type="molecule type" value="Genomic_DNA"/>
</dbReference>